<dbReference type="Proteomes" id="UP000775547">
    <property type="component" value="Unassembled WGS sequence"/>
</dbReference>
<dbReference type="EC" id="2.7.11.-" evidence="7"/>
<dbReference type="PANTHER" id="PTHR11947">
    <property type="entry name" value="PYRUVATE DEHYDROGENASE KINASE"/>
    <property type="match status" value="1"/>
</dbReference>
<dbReference type="InterPro" id="IPR039028">
    <property type="entry name" value="BCKD/PDK"/>
</dbReference>
<keyword evidence="4 7" id="KW-0418">Kinase</keyword>
<dbReference type="GO" id="GO:0005759">
    <property type="term" value="C:mitochondrial matrix"/>
    <property type="evidence" value="ECO:0007669"/>
    <property type="project" value="UniProtKB-SubCell"/>
</dbReference>
<dbReference type="Gene3D" id="1.20.140.20">
    <property type="entry name" value="Alpha-ketoacid/pyruvate dehydrogenase kinase, N-terminal domain"/>
    <property type="match status" value="1"/>
</dbReference>
<comment type="caution">
    <text evidence="9">The sequence shown here is derived from an EMBL/GenBank/DDBJ whole genome shotgun (WGS) entry which is preliminary data.</text>
</comment>
<dbReference type="EMBL" id="JABCKV010000001">
    <property type="protein sequence ID" value="KAG5649042.1"/>
    <property type="molecule type" value="Genomic_DNA"/>
</dbReference>
<evidence type="ECO:0000256" key="5">
    <source>
        <dbReference type="ARBA" id="ARBA00022840"/>
    </source>
</evidence>
<keyword evidence="5 7" id="KW-0067">ATP-binding</keyword>
<comment type="similarity">
    <text evidence="1 7">Belongs to the PDK/BCKDK protein kinase family.</text>
</comment>
<evidence type="ECO:0000256" key="2">
    <source>
        <dbReference type="ARBA" id="ARBA00022679"/>
    </source>
</evidence>
<evidence type="ECO:0000256" key="4">
    <source>
        <dbReference type="ARBA" id="ARBA00022777"/>
    </source>
</evidence>
<dbReference type="GO" id="GO:0010906">
    <property type="term" value="P:regulation of glucose metabolic process"/>
    <property type="evidence" value="ECO:0007669"/>
    <property type="project" value="TreeGrafter"/>
</dbReference>
<dbReference type="AlphaFoldDB" id="A0A9P7GL96"/>
<dbReference type="Pfam" id="PF10436">
    <property type="entry name" value="BCDHK_Adom3"/>
    <property type="match status" value="1"/>
</dbReference>
<evidence type="ECO:0000313" key="10">
    <source>
        <dbReference type="Proteomes" id="UP000775547"/>
    </source>
</evidence>
<gene>
    <name evidence="9" type="ORF">DXG03_000391</name>
</gene>
<dbReference type="InterPro" id="IPR036784">
    <property type="entry name" value="AK/P_DHK_N_sf"/>
</dbReference>
<dbReference type="SUPFAM" id="SSF69012">
    <property type="entry name" value="alpha-ketoacid dehydrogenase kinase, N-terminal domain"/>
    <property type="match status" value="1"/>
</dbReference>
<keyword evidence="3 7" id="KW-0547">Nucleotide-binding</keyword>
<dbReference type="PANTHER" id="PTHR11947:SF25">
    <property type="entry name" value="[PYRUVATE DEHYDROGENASE (ACETYL-TRANSFERRING)] KINASE 2, MITOCHONDRIAL"/>
    <property type="match status" value="1"/>
</dbReference>
<proteinExistence type="inferred from homology"/>
<organism evidence="9 10">
    <name type="scientific">Asterophora parasitica</name>
    <dbReference type="NCBI Taxonomy" id="117018"/>
    <lineage>
        <taxon>Eukaryota</taxon>
        <taxon>Fungi</taxon>
        <taxon>Dikarya</taxon>
        <taxon>Basidiomycota</taxon>
        <taxon>Agaricomycotina</taxon>
        <taxon>Agaricomycetes</taxon>
        <taxon>Agaricomycetidae</taxon>
        <taxon>Agaricales</taxon>
        <taxon>Tricholomatineae</taxon>
        <taxon>Lyophyllaceae</taxon>
        <taxon>Asterophora</taxon>
    </lineage>
</organism>
<keyword evidence="2 7" id="KW-0808">Transferase</keyword>
<evidence type="ECO:0000259" key="8">
    <source>
        <dbReference type="Pfam" id="PF10436"/>
    </source>
</evidence>
<dbReference type="InterPro" id="IPR036890">
    <property type="entry name" value="HATPase_C_sf"/>
</dbReference>
<dbReference type="GO" id="GO:0005524">
    <property type="term" value="F:ATP binding"/>
    <property type="evidence" value="ECO:0007669"/>
    <property type="project" value="UniProtKB-UniRule"/>
</dbReference>
<protein>
    <recommendedName>
        <fullName evidence="7">Protein-serine/threonine kinase</fullName>
        <ecNumber evidence="7">2.7.11.-</ecNumber>
    </recommendedName>
</protein>
<dbReference type="GO" id="GO:0004740">
    <property type="term" value="F:pyruvate dehydrogenase (acetyl-transferring) kinase activity"/>
    <property type="evidence" value="ECO:0007669"/>
    <property type="project" value="TreeGrafter"/>
</dbReference>
<accession>A0A9P7GL96</accession>
<name>A0A9P7GL96_9AGAR</name>
<evidence type="ECO:0000256" key="6">
    <source>
        <dbReference type="ARBA" id="ARBA00023128"/>
    </source>
</evidence>
<dbReference type="InterPro" id="IPR018955">
    <property type="entry name" value="BCDHK/PDK_N"/>
</dbReference>
<reference evidence="9" key="2">
    <citation type="submission" date="2021-10" db="EMBL/GenBank/DDBJ databases">
        <title>Phylogenomics reveals ancestral predisposition of the termite-cultivated fungus Termitomyces towards a domesticated lifestyle.</title>
        <authorList>
            <person name="Auxier B."/>
            <person name="Grum-Grzhimaylo A."/>
            <person name="Cardenas M.E."/>
            <person name="Lodge J.D."/>
            <person name="Laessoe T."/>
            <person name="Pedersen O."/>
            <person name="Smith M.E."/>
            <person name="Kuyper T.W."/>
            <person name="Franco-Molano E.A."/>
            <person name="Baroni T.J."/>
            <person name="Aanen D.K."/>
        </authorList>
    </citation>
    <scope>NUCLEOTIDE SEQUENCE</scope>
    <source>
        <strain evidence="9">AP01</strain>
        <tissue evidence="9">Mycelium</tissue>
    </source>
</reference>
<dbReference type="Gene3D" id="3.30.565.10">
    <property type="entry name" value="Histidine kinase-like ATPase, C-terminal domain"/>
    <property type="match status" value="1"/>
</dbReference>
<keyword evidence="6 7" id="KW-0496">Mitochondrion</keyword>
<feature type="domain" description="Branched-chain alpha-ketoacid dehydrogenase kinase/Pyruvate dehydrogenase kinase N-terminal" evidence="8">
    <location>
        <begin position="49"/>
        <end position="141"/>
    </location>
</feature>
<dbReference type="OrthoDB" id="3264224at2759"/>
<evidence type="ECO:0000313" key="9">
    <source>
        <dbReference type="EMBL" id="KAG5649042.1"/>
    </source>
</evidence>
<evidence type="ECO:0000256" key="3">
    <source>
        <dbReference type="ARBA" id="ARBA00022741"/>
    </source>
</evidence>
<comment type="subcellular location">
    <subcellularLocation>
        <location evidence="7">Mitochondrion matrix</location>
    </subcellularLocation>
</comment>
<sequence length="250" mass="29349">MLTISRAVLLSRPNPIVIRHRLGIRHESTALHFYQNRQLELYASKEAKRLTLRQLVFFGRSMDEDRLIKSANYVRSELPIRIAHRLRDLQALPYVVVTQEGVAKVYELYWSAFEQFRRYPPITTLAENEEFCRFLSGILGEQYERSSEHHIALSEIHAGTHKDSSEEPHVGIIFTGLDVRKSIERCVKLLRTRPVGVEDHYGDVRGTRWPEVIIDGHLDTKFSYIREHLEYIVFELLKNVSDRKRFADLY</sequence>
<reference evidence="9" key="1">
    <citation type="submission" date="2020-07" db="EMBL/GenBank/DDBJ databases">
        <authorList>
            <person name="Nieuwenhuis M."/>
            <person name="Van De Peppel L.J.J."/>
        </authorList>
    </citation>
    <scope>NUCLEOTIDE SEQUENCE</scope>
    <source>
        <strain evidence="9">AP01</strain>
        <tissue evidence="9">Mycelium</tissue>
    </source>
</reference>
<keyword evidence="10" id="KW-1185">Reference proteome</keyword>
<evidence type="ECO:0000256" key="7">
    <source>
        <dbReference type="RuleBase" id="RU366032"/>
    </source>
</evidence>
<evidence type="ECO:0000256" key="1">
    <source>
        <dbReference type="ARBA" id="ARBA00006155"/>
    </source>
</evidence>